<evidence type="ECO:0000259" key="6">
    <source>
        <dbReference type="PROSITE" id="PS50003"/>
    </source>
</evidence>
<feature type="compositionally biased region" description="Basic and acidic residues" evidence="4">
    <location>
        <begin position="355"/>
        <end position="368"/>
    </location>
</feature>
<dbReference type="InterPro" id="IPR036028">
    <property type="entry name" value="SH3-like_dom_sf"/>
</dbReference>
<dbReference type="SUPFAM" id="SSF50044">
    <property type="entry name" value="SH3-domain"/>
    <property type="match status" value="1"/>
</dbReference>
<dbReference type="SUPFAM" id="SSF50729">
    <property type="entry name" value="PH domain-like"/>
    <property type="match status" value="1"/>
</dbReference>
<keyword evidence="10" id="KW-1185">Reference proteome</keyword>
<dbReference type="Gene3D" id="2.30.30.40">
    <property type="entry name" value="SH3 Domains"/>
    <property type="match status" value="1"/>
</dbReference>
<dbReference type="SMART" id="SM00456">
    <property type="entry name" value="WW"/>
    <property type="match status" value="2"/>
</dbReference>
<dbReference type="PROSITE" id="PS01159">
    <property type="entry name" value="WW_DOMAIN_1"/>
    <property type="match status" value="2"/>
</dbReference>
<dbReference type="GO" id="GO:0005096">
    <property type="term" value="F:GTPase activator activity"/>
    <property type="evidence" value="ECO:0007669"/>
    <property type="project" value="UniProtKB-KW"/>
</dbReference>
<dbReference type="AlphaFoldDB" id="A0A914BKS5"/>
<evidence type="ECO:0000256" key="1">
    <source>
        <dbReference type="ARBA" id="ARBA00022443"/>
    </source>
</evidence>
<feature type="domain" description="WW" evidence="7">
    <location>
        <begin position="305"/>
        <end position="338"/>
    </location>
</feature>
<dbReference type="GO" id="GO:0007165">
    <property type="term" value="P:signal transduction"/>
    <property type="evidence" value="ECO:0007669"/>
    <property type="project" value="InterPro"/>
</dbReference>
<feature type="domain" description="PH" evidence="6">
    <location>
        <begin position="404"/>
        <end position="509"/>
    </location>
</feature>
<dbReference type="OrthoDB" id="79452at2759"/>
<dbReference type="GO" id="GO:0005737">
    <property type="term" value="C:cytoplasm"/>
    <property type="evidence" value="ECO:0007669"/>
    <property type="project" value="TreeGrafter"/>
</dbReference>
<dbReference type="InterPro" id="IPR001202">
    <property type="entry name" value="WW_dom"/>
</dbReference>
<dbReference type="InterPro" id="IPR001849">
    <property type="entry name" value="PH_domain"/>
</dbReference>
<dbReference type="InterPro" id="IPR036020">
    <property type="entry name" value="WW_dom_sf"/>
</dbReference>
<feature type="region of interest" description="Disordered" evidence="4">
    <location>
        <begin position="222"/>
        <end position="297"/>
    </location>
</feature>
<dbReference type="Pfam" id="PF00397">
    <property type="entry name" value="WW"/>
    <property type="match status" value="1"/>
</dbReference>
<sequence length="795" mass="90522">MSISMEPPVNTTMVQAKYEYEYMSGSGEPAKMFPGDLFMLLRKSNSDWWYVKRDGDKKPVYLPATYLEIQPDNAVLGQGNLTTKRGSLIPHAHVEGSSERLPSVPATNTAASQVRHNNMVSKMSGRLRNQVIIPKPDYENVAQEPASKQRPTQLSVRDSNGRQGFAKVVTPVGGAMSPMTDSEPSSHSEQSSVNSPEYFPPPPNAAELRSHFSNSNLPQLAVSAQPVPSSGEEWETHRDERGRKYYYNPSTNETSWDPPPTLTAKKRSPNISPKPHKKSEPTLQPLPPGWREEKTPNGGDVFINDQFKEKWYKSQNEQGETYYYSGDREETGWSLPTESPSIRRRKSEESAADVEVQRRPRRGLSERGSKTMSVFLPSESRFLMNVHRRHSEIESGDIHPETASSEKEGYLQRARPGEATRKVKWQTVYTVMTGSSLAFFKDHKVKSGTPVMMLELWGSHVVLHSEKQSKYIKKSYIEFKTPLDKEYWLMADTEDETHLWYTAINGAVRSMPAASHRPLRRQNSADNAFSPTNDGPSLRPTSPNPAARPTSPRPRPENLIEISSKSKQDKKKIKNKLKSFITKRPTIESLQKQGIMKEEDVFGRHIQTLCQQQGTVVPRFVTDCITLIEKSGLHVDGIYRVSGNLSLIQKLRFLVDQEKPVDFNSSPWKEDIHVIAGALKLYFRELPEPLVTFDGYGGFMEAMRKPDRKSRLRAFQDVLSTLPRVNQETMKVLFRHLNRVVDHKDKNRMLPQNLAIVFGPTLMWPRQESFNVALTMVYQNQCIEFILNEHLQLWK</sequence>
<dbReference type="FunFam" id="1.10.555.10:FF:000003">
    <property type="entry name" value="Putative rho GTPase-activating protein 12"/>
    <property type="match status" value="1"/>
</dbReference>
<feature type="domain" description="WW" evidence="7">
    <location>
        <begin position="234"/>
        <end position="261"/>
    </location>
</feature>
<dbReference type="InterPro" id="IPR050729">
    <property type="entry name" value="Rho-GAP"/>
</dbReference>
<evidence type="ECO:0000256" key="2">
    <source>
        <dbReference type="ARBA" id="ARBA00022468"/>
    </source>
</evidence>
<dbReference type="Proteomes" id="UP000887568">
    <property type="component" value="Unplaced"/>
</dbReference>
<dbReference type="Gene3D" id="2.30.29.30">
    <property type="entry name" value="Pleckstrin-homology domain (PH domain)/Phosphotyrosine-binding domain (PTB)"/>
    <property type="match status" value="1"/>
</dbReference>
<feature type="domain" description="SH3" evidence="5">
    <location>
        <begin position="9"/>
        <end position="72"/>
    </location>
</feature>
<dbReference type="PANTHER" id="PTHR23176">
    <property type="entry name" value="RHO/RAC/CDC GTPASE-ACTIVATING PROTEIN"/>
    <property type="match status" value="1"/>
</dbReference>
<dbReference type="SMART" id="SM00233">
    <property type="entry name" value="PH"/>
    <property type="match status" value="1"/>
</dbReference>
<dbReference type="SMART" id="SM00324">
    <property type="entry name" value="RhoGAP"/>
    <property type="match status" value="1"/>
</dbReference>
<dbReference type="PROSITE" id="PS50020">
    <property type="entry name" value="WW_DOMAIN_2"/>
    <property type="match status" value="2"/>
</dbReference>
<dbReference type="RefSeq" id="XP_038076067.1">
    <property type="nucleotide sequence ID" value="XM_038220139.1"/>
</dbReference>
<dbReference type="OMA" id="SADDICH"/>
<feature type="compositionally biased region" description="Polar residues" evidence="4">
    <location>
        <begin position="149"/>
        <end position="162"/>
    </location>
</feature>
<evidence type="ECO:0000313" key="9">
    <source>
        <dbReference type="EnsemblMetazoa" id="XP_038076067.1"/>
    </source>
</evidence>
<dbReference type="CDD" id="cd00201">
    <property type="entry name" value="WW"/>
    <property type="match status" value="1"/>
</dbReference>
<keyword evidence="2" id="KW-0343">GTPase activation</keyword>
<evidence type="ECO:0000259" key="7">
    <source>
        <dbReference type="PROSITE" id="PS50020"/>
    </source>
</evidence>
<evidence type="ECO:0000256" key="3">
    <source>
        <dbReference type="PROSITE-ProRule" id="PRU00192"/>
    </source>
</evidence>
<dbReference type="PROSITE" id="PS50002">
    <property type="entry name" value="SH3"/>
    <property type="match status" value="1"/>
</dbReference>
<dbReference type="InterPro" id="IPR008936">
    <property type="entry name" value="Rho_GTPase_activation_prot"/>
</dbReference>
<evidence type="ECO:0008006" key="11">
    <source>
        <dbReference type="Google" id="ProtNLM"/>
    </source>
</evidence>
<evidence type="ECO:0000259" key="5">
    <source>
        <dbReference type="PROSITE" id="PS50002"/>
    </source>
</evidence>
<dbReference type="SMART" id="SM00326">
    <property type="entry name" value="SH3"/>
    <property type="match status" value="1"/>
</dbReference>
<dbReference type="EnsemblMetazoa" id="XM_038220139.1">
    <property type="protein sequence ID" value="XP_038076067.1"/>
    <property type="gene ID" value="LOC119744273"/>
</dbReference>
<dbReference type="GeneID" id="119744273"/>
<dbReference type="PROSITE" id="PS50238">
    <property type="entry name" value="RHOGAP"/>
    <property type="match status" value="1"/>
</dbReference>
<dbReference type="Pfam" id="PF00169">
    <property type="entry name" value="PH"/>
    <property type="match status" value="1"/>
</dbReference>
<proteinExistence type="predicted"/>
<dbReference type="InterPro" id="IPR011993">
    <property type="entry name" value="PH-like_dom_sf"/>
</dbReference>
<name>A0A914BKS5_PATMI</name>
<evidence type="ECO:0000256" key="4">
    <source>
        <dbReference type="SAM" id="MobiDB-lite"/>
    </source>
</evidence>
<organism evidence="9 10">
    <name type="scientific">Patiria miniata</name>
    <name type="common">Bat star</name>
    <name type="synonym">Asterina miniata</name>
    <dbReference type="NCBI Taxonomy" id="46514"/>
    <lineage>
        <taxon>Eukaryota</taxon>
        <taxon>Metazoa</taxon>
        <taxon>Echinodermata</taxon>
        <taxon>Eleutherozoa</taxon>
        <taxon>Asterozoa</taxon>
        <taxon>Asteroidea</taxon>
        <taxon>Valvatacea</taxon>
        <taxon>Valvatida</taxon>
        <taxon>Asterinidae</taxon>
        <taxon>Patiria</taxon>
    </lineage>
</organism>
<dbReference type="SUPFAM" id="SSF51045">
    <property type="entry name" value="WW domain"/>
    <property type="match status" value="1"/>
</dbReference>
<dbReference type="PROSITE" id="PS50003">
    <property type="entry name" value="PH_DOMAIN"/>
    <property type="match status" value="1"/>
</dbReference>
<evidence type="ECO:0000313" key="10">
    <source>
        <dbReference type="Proteomes" id="UP000887568"/>
    </source>
</evidence>
<feature type="region of interest" description="Disordered" evidence="4">
    <location>
        <begin position="512"/>
        <end position="573"/>
    </location>
</feature>
<dbReference type="InterPro" id="IPR000198">
    <property type="entry name" value="RhoGAP_dom"/>
</dbReference>
<feature type="compositionally biased region" description="Low complexity" evidence="4">
    <location>
        <begin position="539"/>
        <end position="550"/>
    </location>
</feature>
<protein>
    <recommendedName>
        <fullName evidence="11">Rho GTPase-activating protein 12-like</fullName>
    </recommendedName>
</protein>
<dbReference type="InterPro" id="IPR001452">
    <property type="entry name" value="SH3_domain"/>
</dbReference>
<feature type="compositionally biased region" description="Basic and acidic residues" evidence="4">
    <location>
        <begin position="234"/>
        <end position="243"/>
    </location>
</feature>
<dbReference type="Gene3D" id="2.20.70.10">
    <property type="match status" value="1"/>
</dbReference>
<reference evidence="9" key="1">
    <citation type="submission" date="2022-11" db="UniProtKB">
        <authorList>
            <consortium name="EnsemblMetazoa"/>
        </authorList>
    </citation>
    <scope>IDENTIFICATION</scope>
</reference>
<feature type="domain" description="Rho-GAP" evidence="8">
    <location>
        <begin position="604"/>
        <end position="794"/>
    </location>
</feature>
<feature type="region of interest" description="Disordered" evidence="4">
    <location>
        <begin position="391"/>
        <end position="415"/>
    </location>
</feature>
<feature type="compositionally biased region" description="Polar residues" evidence="4">
    <location>
        <begin position="521"/>
        <end position="535"/>
    </location>
</feature>
<feature type="compositionally biased region" description="Low complexity" evidence="4">
    <location>
        <begin position="182"/>
        <end position="197"/>
    </location>
</feature>
<feature type="region of interest" description="Disordered" evidence="4">
    <location>
        <begin position="327"/>
        <end position="368"/>
    </location>
</feature>
<dbReference type="PANTHER" id="PTHR23176:SF129">
    <property type="entry name" value="RHO GTPASE ACTIVATING PROTEIN AT 16F, ISOFORM E-RELATED"/>
    <property type="match status" value="1"/>
</dbReference>
<dbReference type="Gene3D" id="1.10.555.10">
    <property type="entry name" value="Rho GTPase activation protein"/>
    <property type="match status" value="1"/>
</dbReference>
<keyword evidence="1 3" id="KW-0728">SH3 domain</keyword>
<dbReference type="Pfam" id="PF00620">
    <property type="entry name" value="RhoGAP"/>
    <property type="match status" value="1"/>
</dbReference>
<feature type="region of interest" description="Disordered" evidence="4">
    <location>
        <begin position="141"/>
        <end position="210"/>
    </location>
</feature>
<evidence type="ECO:0000259" key="8">
    <source>
        <dbReference type="PROSITE" id="PS50238"/>
    </source>
</evidence>
<dbReference type="SUPFAM" id="SSF48350">
    <property type="entry name" value="GTPase activation domain, GAP"/>
    <property type="match status" value="1"/>
</dbReference>
<accession>A0A914BKS5</accession>